<dbReference type="Pfam" id="PF13041">
    <property type="entry name" value="PPR_2"/>
    <property type="match status" value="1"/>
</dbReference>
<feature type="repeat" description="PPR" evidence="4">
    <location>
        <begin position="2"/>
        <end position="36"/>
    </location>
</feature>
<evidence type="ECO:0000256" key="3">
    <source>
        <dbReference type="ARBA" id="ARBA00022946"/>
    </source>
</evidence>
<dbReference type="Gene3D" id="1.25.40.10">
    <property type="entry name" value="Tetratricopeptide repeat domain"/>
    <property type="match status" value="1"/>
</dbReference>
<evidence type="ECO:0008006" key="6">
    <source>
        <dbReference type="Google" id="ProtNLM"/>
    </source>
</evidence>
<feature type="repeat" description="PPR" evidence="4">
    <location>
        <begin position="37"/>
        <end position="71"/>
    </location>
</feature>
<dbReference type="InterPro" id="IPR002885">
    <property type="entry name" value="PPR_rpt"/>
</dbReference>
<dbReference type="PANTHER" id="PTHR46128:SF329">
    <property type="entry name" value="MITOCHONDRIAL GROUP I INTRON SPLICING FACTOR DMR1"/>
    <property type="match status" value="1"/>
</dbReference>
<reference evidence="5" key="2">
    <citation type="journal article" date="2015" name="Data Brief">
        <title>Shoot transcriptome of the giant reed, Arundo donax.</title>
        <authorList>
            <person name="Barrero R.A."/>
            <person name="Guerrero F.D."/>
            <person name="Moolhuijzen P."/>
            <person name="Goolsby J.A."/>
            <person name="Tidwell J."/>
            <person name="Bellgard S.E."/>
            <person name="Bellgard M.I."/>
        </authorList>
    </citation>
    <scope>NUCLEOTIDE SEQUENCE</scope>
    <source>
        <tissue evidence="5">Shoot tissue taken approximately 20 cm above the soil surface</tissue>
    </source>
</reference>
<comment type="similarity">
    <text evidence="1">Belongs to the PPR family. P subfamily.</text>
</comment>
<dbReference type="NCBIfam" id="TIGR00756">
    <property type="entry name" value="PPR"/>
    <property type="match status" value="2"/>
</dbReference>
<sequence length="100" mass="11291">MDIVMYNTLTNQLGKVGKVEEASRLFEQIIRSGMKPDVVTFNTLININAKAGRLKEADKYLRRRIAEGIAPNHATEAIMIFLDKVIEKKKAATQISYPKI</sequence>
<dbReference type="PANTHER" id="PTHR46128">
    <property type="entry name" value="MITOCHONDRIAL GROUP I INTRON SPLICING FACTOR CCM1"/>
    <property type="match status" value="1"/>
</dbReference>
<proteinExistence type="inferred from homology"/>
<dbReference type="AlphaFoldDB" id="A0A0A9G314"/>
<organism evidence="5">
    <name type="scientific">Arundo donax</name>
    <name type="common">Giant reed</name>
    <name type="synonym">Donax arundinaceus</name>
    <dbReference type="NCBI Taxonomy" id="35708"/>
    <lineage>
        <taxon>Eukaryota</taxon>
        <taxon>Viridiplantae</taxon>
        <taxon>Streptophyta</taxon>
        <taxon>Embryophyta</taxon>
        <taxon>Tracheophyta</taxon>
        <taxon>Spermatophyta</taxon>
        <taxon>Magnoliopsida</taxon>
        <taxon>Liliopsida</taxon>
        <taxon>Poales</taxon>
        <taxon>Poaceae</taxon>
        <taxon>PACMAD clade</taxon>
        <taxon>Arundinoideae</taxon>
        <taxon>Arundineae</taxon>
        <taxon>Arundo</taxon>
    </lineage>
</organism>
<dbReference type="InterPro" id="IPR050872">
    <property type="entry name" value="PPR_P_subfamily"/>
</dbReference>
<protein>
    <recommendedName>
        <fullName evidence="6">Ppr10</fullName>
    </recommendedName>
</protein>
<dbReference type="InterPro" id="IPR011990">
    <property type="entry name" value="TPR-like_helical_dom_sf"/>
</dbReference>
<keyword evidence="3" id="KW-0809">Transit peptide</keyword>
<accession>A0A0A9G314</accession>
<name>A0A0A9G314_ARUDO</name>
<evidence type="ECO:0000256" key="1">
    <source>
        <dbReference type="ARBA" id="ARBA00007626"/>
    </source>
</evidence>
<reference evidence="5" key="1">
    <citation type="submission" date="2014-09" db="EMBL/GenBank/DDBJ databases">
        <authorList>
            <person name="Magalhaes I.L.F."/>
            <person name="Oliveira U."/>
            <person name="Santos F.R."/>
            <person name="Vidigal T.H.D.A."/>
            <person name="Brescovit A.D."/>
            <person name="Santos A.J."/>
        </authorList>
    </citation>
    <scope>NUCLEOTIDE SEQUENCE</scope>
    <source>
        <tissue evidence="5">Shoot tissue taken approximately 20 cm above the soil surface</tissue>
    </source>
</reference>
<dbReference type="EMBL" id="GBRH01180027">
    <property type="protein sequence ID" value="JAE17869.1"/>
    <property type="molecule type" value="Transcribed_RNA"/>
</dbReference>
<evidence type="ECO:0000256" key="4">
    <source>
        <dbReference type="PROSITE-ProRule" id="PRU00708"/>
    </source>
</evidence>
<evidence type="ECO:0000256" key="2">
    <source>
        <dbReference type="ARBA" id="ARBA00022737"/>
    </source>
</evidence>
<keyword evidence="2" id="KW-0677">Repeat</keyword>
<evidence type="ECO:0000313" key="5">
    <source>
        <dbReference type="EMBL" id="JAE17869.1"/>
    </source>
</evidence>
<dbReference type="PROSITE" id="PS51375">
    <property type="entry name" value="PPR"/>
    <property type="match status" value="2"/>
</dbReference>